<sequence length="158" mass="18161">MAEGTRQHQMIDARTERKFEVGDWVYQRLQPYRQSSVVIRRNLKLTPRFFRPYLVLAKIGHVAYRLQLPLGSRIHPVFHVSQLKKRVGDSVTSSSILPHTSSDGLLMVYPMAILACKMVKIGNQVVAQQLVQWSNTNPVDATWEDASVMAFRFPEFHP</sequence>
<dbReference type="Pfam" id="PF24626">
    <property type="entry name" value="SH3_Tf2-1"/>
    <property type="match status" value="1"/>
</dbReference>
<comment type="caution">
    <text evidence="2">The sequence shown here is derived from an EMBL/GenBank/DDBJ whole genome shotgun (WGS) entry which is preliminary data.</text>
</comment>
<dbReference type="PANTHER" id="PTHR46148:SF52">
    <property type="entry name" value="OS04G0603800 PROTEIN"/>
    <property type="match status" value="1"/>
</dbReference>
<reference evidence="2" key="1">
    <citation type="journal article" date="2022" name="Plant J.">
        <title>Strategies of tolerance reflected in two North American maple genomes.</title>
        <authorList>
            <person name="McEvoy S.L."/>
            <person name="Sezen U.U."/>
            <person name="Trouern-Trend A."/>
            <person name="McMahon S.M."/>
            <person name="Schaberg P.G."/>
            <person name="Yang J."/>
            <person name="Wegrzyn J.L."/>
            <person name="Swenson N.G."/>
        </authorList>
    </citation>
    <scope>NUCLEOTIDE SEQUENCE</scope>
    <source>
        <strain evidence="2">91603</strain>
    </source>
</reference>
<evidence type="ECO:0000313" key="2">
    <source>
        <dbReference type="EMBL" id="KAI9191959.1"/>
    </source>
</evidence>
<proteinExistence type="predicted"/>
<evidence type="ECO:0000313" key="3">
    <source>
        <dbReference type="Proteomes" id="UP001064489"/>
    </source>
</evidence>
<dbReference type="PANTHER" id="PTHR46148">
    <property type="entry name" value="CHROMO DOMAIN-CONTAINING PROTEIN"/>
    <property type="match status" value="1"/>
</dbReference>
<dbReference type="AlphaFoldDB" id="A0AAD5JJ36"/>
<feature type="domain" description="Tf2-1-like SH3-like" evidence="1">
    <location>
        <begin position="22"/>
        <end position="85"/>
    </location>
</feature>
<evidence type="ECO:0000259" key="1">
    <source>
        <dbReference type="Pfam" id="PF24626"/>
    </source>
</evidence>
<dbReference type="InterPro" id="IPR016197">
    <property type="entry name" value="Chromo-like_dom_sf"/>
</dbReference>
<protein>
    <recommendedName>
        <fullName evidence="1">Tf2-1-like SH3-like domain-containing protein</fullName>
    </recommendedName>
</protein>
<dbReference type="Proteomes" id="UP001064489">
    <property type="component" value="Chromosome 6"/>
</dbReference>
<gene>
    <name evidence="2" type="ORF">LWI28_016004</name>
</gene>
<dbReference type="InterPro" id="IPR056924">
    <property type="entry name" value="SH3_Tf2-1"/>
</dbReference>
<name>A0AAD5JJ36_ACENE</name>
<reference evidence="2" key="2">
    <citation type="submission" date="2023-02" db="EMBL/GenBank/DDBJ databases">
        <authorList>
            <person name="Swenson N.G."/>
            <person name="Wegrzyn J.L."/>
            <person name="Mcevoy S.L."/>
        </authorList>
    </citation>
    <scope>NUCLEOTIDE SEQUENCE</scope>
    <source>
        <strain evidence="2">91603</strain>
        <tissue evidence="2">Leaf</tissue>
    </source>
</reference>
<organism evidence="2 3">
    <name type="scientific">Acer negundo</name>
    <name type="common">Box elder</name>
    <dbReference type="NCBI Taxonomy" id="4023"/>
    <lineage>
        <taxon>Eukaryota</taxon>
        <taxon>Viridiplantae</taxon>
        <taxon>Streptophyta</taxon>
        <taxon>Embryophyta</taxon>
        <taxon>Tracheophyta</taxon>
        <taxon>Spermatophyta</taxon>
        <taxon>Magnoliopsida</taxon>
        <taxon>eudicotyledons</taxon>
        <taxon>Gunneridae</taxon>
        <taxon>Pentapetalae</taxon>
        <taxon>rosids</taxon>
        <taxon>malvids</taxon>
        <taxon>Sapindales</taxon>
        <taxon>Sapindaceae</taxon>
        <taxon>Hippocastanoideae</taxon>
        <taxon>Acereae</taxon>
        <taxon>Acer</taxon>
    </lineage>
</organism>
<dbReference type="EMBL" id="JAJSOW010000004">
    <property type="protein sequence ID" value="KAI9191959.1"/>
    <property type="molecule type" value="Genomic_DNA"/>
</dbReference>
<accession>A0AAD5JJ36</accession>
<dbReference type="SUPFAM" id="SSF54160">
    <property type="entry name" value="Chromo domain-like"/>
    <property type="match status" value="1"/>
</dbReference>
<keyword evidence="3" id="KW-1185">Reference proteome</keyword>